<dbReference type="EMBL" id="LITT01000023">
    <property type="protein sequence ID" value="OAA86930.1"/>
    <property type="molecule type" value="Genomic_DNA"/>
</dbReference>
<gene>
    <name evidence="1" type="ORF">WY13_02325</name>
</gene>
<evidence type="ECO:0000313" key="1">
    <source>
        <dbReference type="EMBL" id="OAA86930.1"/>
    </source>
</evidence>
<dbReference type="OrthoDB" id="1896383at2"/>
<protein>
    <submittedName>
        <fullName evidence="1">Uncharacterized protein</fullName>
    </submittedName>
</protein>
<dbReference type="RefSeq" id="WP_063555744.1">
    <property type="nucleotide sequence ID" value="NZ_LITT01000023.1"/>
</dbReference>
<sequence>MENDIHLKELIKGVKNEEPYWIARLETHFIKIIKELYDEKMFKHYGSIYESDVTNKCLHKMIVYCEKFRGSTWSEFTSYNIKIIRSVIVNAINSNCKVKNITLNLENDFNEENAMDYIYIKHKNSMTMEDEILNRIILKEMLEYLNGQLNEKERKTMHLIIHYDNLKEYSRKNNCNYNALKQRVYRLRKKLNKLRRNYYLKIGLDEI</sequence>
<evidence type="ECO:0000313" key="2">
    <source>
        <dbReference type="Proteomes" id="UP000077407"/>
    </source>
</evidence>
<reference evidence="1 2" key="1">
    <citation type="journal article" date="2015" name="Biotechnol. Bioeng.">
        <title>Genome sequence and phenotypic characterization of Caulobacter segnis.</title>
        <authorList>
            <person name="Patel S."/>
            <person name="Fletcher B."/>
            <person name="Scott D.C."/>
            <person name="Ely B."/>
        </authorList>
    </citation>
    <scope>NUCLEOTIDE SEQUENCE [LARGE SCALE GENOMIC DNA]</scope>
    <source>
        <strain evidence="1 2">ERI-2</strain>
    </source>
</reference>
<proteinExistence type="predicted"/>
<dbReference type="AlphaFoldDB" id="A0A168NUN5"/>
<organism evidence="1 2">
    <name type="scientific">Clostridium ljungdahlii</name>
    <dbReference type="NCBI Taxonomy" id="1538"/>
    <lineage>
        <taxon>Bacteria</taxon>
        <taxon>Bacillati</taxon>
        <taxon>Bacillota</taxon>
        <taxon>Clostridia</taxon>
        <taxon>Eubacteriales</taxon>
        <taxon>Clostridiaceae</taxon>
        <taxon>Clostridium</taxon>
    </lineage>
</organism>
<dbReference type="SUPFAM" id="SSF88659">
    <property type="entry name" value="Sigma3 and sigma4 domains of RNA polymerase sigma factors"/>
    <property type="match status" value="1"/>
</dbReference>
<comment type="caution">
    <text evidence="1">The sequence shown here is derived from an EMBL/GenBank/DDBJ whole genome shotgun (WGS) entry which is preliminary data.</text>
</comment>
<dbReference type="PATRIC" id="fig|1538.10.peg.1927"/>
<dbReference type="InterPro" id="IPR013324">
    <property type="entry name" value="RNA_pol_sigma_r3/r4-like"/>
</dbReference>
<dbReference type="Proteomes" id="UP000077407">
    <property type="component" value="Unassembled WGS sequence"/>
</dbReference>
<name>A0A168NUN5_9CLOT</name>
<accession>A0A168NUN5</accession>